<evidence type="ECO:0000313" key="3">
    <source>
        <dbReference type="Proteomes" id="UP000002139"/>
    </source>
</evidence>
<dbReference type="KEGG" id="scl:sce6111"/>
<dbReference type="AlphaFoldDB" id="A9GG50"/>
<dbReference type="GO" id="GO:0003677">
    <property type="term" value="F:DNA binding"/>
    <property type="evidence" value="ECO:0007669"/>
    <property type="project" value="InterPro"/>
</dbReference>
<protein>
    <recommendedName>
        <fullName evidence="4">Tyr recombinase domain-containing protein</fullName>
    </recommendedName>
</protein>
<sequence length="179" mass="20041">MRALPPMSPALRRHIAQLLHRLMAMAVFPCRLVAMNALPRGFLPKLGPAKAKACLYPDGDARLLAYSAIPLWWRVLWGFLNREGPRISEAARLQVQDVDLDRGALRLEKNKTNDPRARVLQVRAHDTRSTFITVALANGRSETWVADRTGHRSSVMIQRTRRAARTFAELGLGELASLA</sequence>
<accession>A9GG50</accession>
<dbReference type="EMBL" id="AM746676">
    <property type="protein sequence ID" value="CAN96277.1"/>
    <property type="molecule type" value="Genomic_DNA"/>
</dbReference>
<gene>
    <name evidence="2" type="ordered locus">sce6111</name>
</gene>
<dbReference type="InterPro" id="IPR011010">
    <property type="entry name" value="DNA_brk_join_enz"/>
</dbReference>
<dbReference type="HOGENOM" id="CLU_1502515_0_0_7"/>
<dbReference type="GO" id="GO:0015074">
    <property type="term" value="P:DNA integration"/>
    <property type="evidence" value="ECO:0007669"/>
    <property type="project" value="InterPro"/>
</dbReference>
<keyword evidence="1" id="KW-0233">DNA recombination</keyword>
<dbReference type="SUPFAM" id="SSF56349">
    <property type="entry name" value="DNA breaking-rejoining enzymes"/>
    <property type="match status" value="1"/>
</dbReference>
<dbReference type="eggNOG" id="COG0582">
    <property type="taxonomic scope" value="Bacteria"/>
</dbReference>
<name>A9GG50_SORC5</name>
<dbReference type="BioCyc" id="SCEL448385:SCE_RS31415-MONOMER"/>
<evidence type="ECO:0000313" key="2">
    <source>
        <dbReference type="EMBL" id="CAN96277.1"/>
    </source>
</evidence>
<dbReference type="Gene3D" id="1.10.443.10">
    <property type="entry name" value="Intergrase catalytic core"/>
    <property type="match status" value="2"/>
</dbReference>
<reference evidence="2 3" key="1">
    <citation type="journal article" date="2007" name="Nat. Biotechnol.">
        <title>Complete genome sequence of the myxobacterium Sorangium cellulosum.</title>
        <authorList>
            <person name="Schneiker S."/>
            <person name="Perlova O."/>
            <person name="Kaiser O."/>
            <person name="Gerth K."/>
            <person name="Alici A."/>
            <person name="Altmeyer M.O."/>
            <person name="Bartels D."/>
            <person name="Bekel T."/>
            <person name="Beyer S."/>
            <person name="Bode E."/>
            <person name="Bode H.B."/>
            <person name="Bolten C.J."/>
            <person name="Choudhuri J.V."/>
            <person name="Doss S."/>
            <person name="Elnakady Y.A."/>
            <person name="Frank B."/>
            <person name="Gaigalat L."/>
            <person name="Goesmann A."/>
            <person name="Groeger C."/>
            <person name="Gross F."/>
            <person name="Jelsbak L."/>
            <person name="Jelsbak L."/>
            <person name="Kalinowski J."/>
            <person name="Kegler C."/>
            <person name="Knauber T."/>
            <person name="Konietzny S."/>
            <person name="Kopp M."/>
            <person name="Krause L."/>
            <person name="Krug D."/>
            <person name="Linke B."/>
            <person name="Mahmud T."/>
            <person name="Martinez-Arias R."/>
            <person name="McHardy A.C."/>
            <person name="Merai M."/>
            <person name="Meyer F."/>
            <person name="Mormann S."/>
            <person name="Munoz-Dorado J."/>
            <person name="Perez J."/>
            <person name="Pradella S."/>
            <person name="Rachid S."/>
            <person name="Raddatz G."/>
            <person name="Rosenau F."/>
            <person name="Rueckert C."/>
            <person name="Sasse F."/>
            <person name="Scharfe M."/>
            <person name="Schuster S.C."/>
            <person name="Suen G."/>
            <person name="Treuner-Lange A."/>
            <person name="Velicer G.J."/>
            <person name="Vorholter F.-J."/>
            <person name="Weissman K.J."/>
            <person name="Welch R.D."/>
            <person name="Wenzel S.C."/>
            <person name="Whitworth D.E."/>
            <person name="Wilhelm S."/>
            <person name="Wittmann C."/>
            <person name="Bloecker H."/>
            <person name="Puehler A."/>
            <person name="Mueller R."/>
        </authorList>
    </citation>
    <scope>NUCLEOTIDE SEQUENCE [LARGE SCALE GENOMIC DNA]</scope>
    <source>
        <strain evidence="3">So ce56</strain>
    </source>
</reference>
<dbReference type="InterPro" id="IPR013762">
    <property type="entry name" value="Integrase-like_cat_sf"/>
</dbReference>
<proteinExistence type="predicted"/>
<keyword evidence="3" id="KW-1185">Reference proteome</keyword>
<dbReference type="Proteomes" id="UP000002139">
    <property type="component" value="Chromosome"/>
</dbReference>
<organism evidence="2 3">
    <name type="scientific">Sorangium cellulosum (strain So ce56)</name>
    <name type="common">Polyangium cellulosum (strain So ce56)</name>
    <dbReference type="NCBI Taxonomy" id="448385"/>
    <lineage>
        <taxon>Bacteria</taxon>
        <taxon>Pseudomonadati</taxon>
        <taxon>Myxococcota</taxon>
        <taxon>Polyangia</taxon>
        <taxon>Polyangiales</taxon>
        <taxon>Polyangiaceae</taxon>
        <taxon>Sorangium</taxon>
    </lineage>
</organism>
<dbReference type="GO" id="GO:0006310">
    <property type="term" value="P:DNA recombination"/>
    <property type="evidence" value="ECO:0007669"/>
    <property type="project" value="UniProtKB-KW"/>
</dbReference>
<evidence type="ECO:0000256" key="1">
    <source>
        <dbReference type="ARBA" id="ARBA00023172"/>
    </source>
</evidence>
<evidence type="ECO:0008006" key="4">
    <source>
        <dbReference type="Google" id="ProtNLM"/>
    </source>
</evidence>